<dbReference type="PANTHER" id="PTHR38664">
    <property type="entry name" value="SLR0058 PROTEIN"/>
    <property type="match status" value="1"/>
</dbReference>
<dbReference type="Proteomes" id="UP000317835">
    <property type="component" value="Chromosome"/>
</dbReference>
<gene>
    <name evidence="2" type="ORF">ElP_08860</name>
</gene>
<reference evidence="2 3" key="1">
    <citation type="submission" date="2019-02" db="EMBL/GenBank/DDBJ databases">
        <title>Deep-cultivation of Planctomycetes and their phenomic and genomic characterization uncovers novel biology.</title>
        <authorList>
            <person name="Wiegand S."/>
            <person name="Jogler M."/>
            <person name="Boedeker C."/>
            <person name="Pinto D."/>
            <person name="Vollmers J."/>
            <person name="Rivas-Marin E."/>
            <person name="Kohn T."/>
            <person name="Peeters S.H."/>
            <person name="Heuer A."/>
            <person name="Rast P."/>
            <person name="Oberbeckmann S."/>
            <person name="Bunk B."/>
            <person name="Jeske O."/>
            <person name="Meyerdierks A."/>
            <person name="Storesund J.E."/>
            <person name="Kallscheuer N."/>
            <person name="Luecker S."/>
            <person name="Lage O.M."/>
            <person name="Pohl T."/>
            <person name="Merkel B.J."/>
            <person name="Hornburger P."/>
            <person name="Mueller R.-W."/>
            <person name="Bruemmer F."/>
            <person name="Labrenz M."/>
            <person name="Spormann A.M."/>
            <person name="Op den Camp H."/>
            <person name="Overmann J."/>
            <person name="Amann R."/>
            <person name="Jetten M.S.M."/>
            <person name="Mascher T."/>
            <person name="Medema M.H."/>
            <person name="Devos D.P."/>
            <person name="Kaster A.-K."/>
            <person name="Ovreas L."/>
            <person name="Rohde M."/>
            <person name="Galperin M.Y."/>
            <person name="Jogler C."/>
        </authorList>
    </citation>
    <scope>NUCLEOTIDE SEQUENCE [LARGE SCALE GENOMIC DNA]</scope>
    <source>
        <strain evidence="2 3">ElP</strain>
    </source>
</reference>
<dbReference type="RefSeq" id="WP_145267465.1">
    <property type="nucleotide sequence ID" value="NZ_CP036426.1"/>
</dbReference>
<dbReference type="PANTHER" id="PTHR38664:SF1">
    <property type="entry name" value="SLR0058 PROTEIN"/>
    <property type="match status" value="1"/>
</dbReference>
<accession>A0A518GWS3</accession>
<evidence type="ECO:0000256" key="1">
    <source>
        <dbReference type="SAM" id="Coils"/>
    </source>
</evidence>
<dbReference type="EMBL" id="CP036426">
    <property type="protein sequence ID" value="QDV33044.1"/>
    <property type="molecule type" value="Genomic_DNA"/>
</dbReference>
<evidence type="ECO:0000313" key="3">
    <source>
        <dbReference type="Proteomes" id="UP000317835"/>
    </source>
</evidence>
<protein>
    <submittedName>
        <fullName evidence="2">Poly(Hydroxyalcanoate) granule associated protein (Phasin)</fullName>
    </submittedName>
</protein>
<feature type="coiled-coil region" evidence="1">
    <location>
        <begin position="20"/>
        <end position="102"/>
    </location>
</feature>
<dbReference type="Pfam" id="PF05597">
    <property type="entry name" value="Phasin"/>
    <property type="match status" value="1"/>
</dbReference>
<keyword evidence="3" id="KW-1185">Reference proteome</keyword>
<organism evidence="2 3">
    <name type="scientific">Tautonia plasticadhaerens</name>
    <dbReference type="NCBI Taxonomy" id="2527974"/>
    <lineage>
        <taxon>Bacteria</taxon>
        <taxon>Pseudomonadati</taxon>
        <taxon>Planctomycetota</taxon>
        <taxon>Planctomycetia</taxon>
        <taxon>Isosphaerales</taxon>
        <taxon>Isosphaeraceae</taxon>
        <taxon>Tautonia</taxon>
    </lineage>
</organism>
<proteinExistence type="predicted"/>
<dbReference type="AlphaFoldDB" id="A0A518GWS3"/>
<dbReference type="KEGG" id="tpla:ElP_08860"/>
<evidence type="ECO:0000313" key="2">
    <source>
        <dbReference type="EMBL" id="QDV33044.1"/>
    </source>
</evidence>
<dbReference type="InterPro" id="IPR008769">
    <property type="entry name" value="PhaF_PhaI"/>
</dbReference>
<sequence>MFELIKRAMFTGVGLASMTRDKVEELAKEVSRQADLSEAEAAKFQAELEKRAASAQEDLQKQIDQRVEMVTQRLGIGRAEDVAALSAKVAALSARIEALEEKQGGARHIITEAHG</sequence>
<name>A0A518GWS3_9BACT</name>
<dbReference type="OrthoDB" id="198919at2"/>
<keyword evidence="1" id="KW-0175">Coiled coil</keyword>